<dbReference type="EMBL" id="CM039436">
    <property type="protein sequence ID" value="KAI4315486.1"/>
    <property type="molecule type" value="Genomic_DNA"/>
</dbReference>
<evidence type="ECO:0000313" key="1">
    <source>
        <dbReference type="EMBL" id="KAI4315486.1"/>
    </source>
</evidence>
<accession>A0ACB9LW09</accession>
<comment type="caution">
    <text evidence="1">The sequence shown here is derived from an EMBL/GenBank/DDBJ whole genome shotgun (WGS) entry which is preliminary data.</text>
</comment>
<dbReference type="Proteomes" id="UP000828941">
    <property type="component" value="Chromosome 11"/>
</dbReference>
<sequence length="674" mass="70377">MDVRFQNLGFAANHSSNAFKNLGNSMQVERGQADYGTDTILRLDSPGSSIPCMRSFTGVKRKWDLIDGCMGQRVGSSLSLGLGLSSSSSDSKGSTATACTAISSAKEIDEESFMDIELDFALHLGCEKVQSLRKPASSNLKKLDLQPKVDLELSLSTGLSESDITSVHPSRSPVQPSIEMPFVLGGIKNADEGSTFCRWKPENVLPSSKTSENAGTSFIFNQVSYKFDDNPIVLDLSSTRAKSSVSCTSGITQQQKPQHRSGSSKTCQVEGCGKGARGASGRCISHGGGRRCQKSGCHKGAEGRTVYCKAHGGGRRCEYLGCTKSAEGRTDFCIAHGGGRRCSHVGCTRAARGKSGLCIRHGGGKRCRIENCTKSAEGLSGLCISHGGGRRCQTPGCTKGAQGSTMFCKAHGGGKRCTAPGCTKGAEGSTPFCKGHGGGKRCAFQGSGICTKSVHGGTNFCVAHGGGKRCAVPDCTKSARGRTDYCVRHGGGKRCKFEGCGKSAQGSTDFCKAHGGGKRCSWGHPGSEYSCQPGGPCNSFARGKTGLCALHSGLVQDKRVHGGVSLGTVVQDPHASKSDELKQVVIDKDMDMDTMKMGSRLGFAAVGACSDIKQHEVTSAQVSGGEAIPEGRVHGGSLMAMLVGNSGLGSSSSSIGLVNDPSEPIKAYVTPRWI</sequence>
<name>A0ACB9LW09_BAUVA</name>
<gene>
    <name evidence="1" type="ORF">L6164_028287</name>
</gene>
<reference evidence="1 2" key="1">
    <citation type="journal article" date="2022" name="DNA Res.">
        <title>Chromosomal-level genome assembly of the orchid tree Bauhinia variegata (Leguminosae; Cercidoideae) supports the allotetraploid origin hypothesis of Bauhinia.</title>
        <authorList>
            <person name="Zhong Y."/>
            <person name="Chen Y."/>
            <person name="Zheng D."/>
            <person name="Pang J."/>
            <person name="Liu Y."/>
            <person name="Luo S."/>
            <person name="Meng S."/>
            <person name="Qian L."/>
            <person name="Wei D."/>
            <person name="Dai S."/>
            <person name="Zhou R."/>
        </authorList>
    </citation>
    <scope>NUCLEOTIDE SEQUENCE [LARGE SCALE GENOMIC DNA]</scope>
    <source>
        <strain evidence="1">BV-YZ2020</strain>
    </source>
</reference>
<proteinExistence type="predicted"/>
<protein>
    <submittedName>
        <fullName evidence="1">Uncharacterized protein</fullName>
    </submittedName>
</protein>
<evidence type="ECO:0000313" key="2">
    <source>
        <dbReference type="Proteomes" id="UP000828941"/>
    </source>
</evidence>
<keyword evidence="2" id="KW-1185">Reference proteome</keyword>
<organism evidence="1 2">
    <name type="scientific">Bauhinia variegata</name>
    <name type="common">Purple orchid tree</name>
    <name type="synonym">Phanera variegata</name>
    <dbReference type="NCBI Taxonomy" id="167791"/>
    <lineage>
        <taxon>Eukaryota</taxon>
        <taxon>Viridiplantae</taxon>
        <taxon>Streptophyta</taxon>
        <taxon>Embryophyta</taxon>
        <taxon>Tracheophyta</taxon>
        <taxon>Spermatophyta</taxon>
        <taxon>Magnoliopsida</taxon>
        <taxon>eudicotyledons</taxon>
        <taxon>Gunneridae</taxon>
        <taxon>Pentapetalae</taxon>
        <taxon>rosids</taxon>
        <taxon>fabids</taxon>
        <taxon>Fabales</taxon>
        <taxon>Fabaceae</taxon>
        <taxon>Cercidoideae</taxon>
        <taxon>Cercideae</taxon>
        <taxon>Bauhiniinae</taxon>
        <taxon>Bauhinia</taxon>
    </lineage>
</organism>